<gene>
    <name evidence="1" type="ORF">RJ641_029856</name>
</gene>
<dbReference type="AlphaFoldDB" id="A0AAN8VU76"/>
<proteinExistence type="predicted"/>
<reference evidence="1 2" key="1">
    <citation type="submission" date="2023-12" db="EMBL/GenBank/DDBJ databases">
        <title>A high-quality genome assembly for Dillenia turbinata (Dilleniales).</title>
        <authorList>
            <person name="Chanderbali A."/>
        </authorList>
    </citation>
    <scope>NUCLEOTIDE SEQUENCE [LARGE SCALE GENOMIC DNA]</scope>
    <source>
        <strain evidence="1">LSX21</strain>
        <tissue evidence="1">Leaf</tissue>
    </source>
</reference>
<dbReference type="Proteomes" id="UP001370490">
    <property type="component" value="Unassembled WGS sequence"/>
</dbReference>
<evidence type="ECO:0000313" key="2">
    <source>
        <dbReference type="Proteomes" id="UP001370490"/>
    </source>
</evidence>
<evidence type="ECO:0000313" key="1">
    <source>
        <dbReference type="EMBL" id="KAK6940325.1"/>
    </source>
</evidence>
<dbReference type="EMBL" id="JBAMMX010000005">
    <property type="protein sequence ID" value="KAK6940325.1"/>
    <property type="molecule type" value="Genomic_DNA"/>
</dbReference>
<name>A0AAN8VU76_9MAGN</name>
<dbReference type="PANTHER" id="PTHR36000">
    <property type="entry name" value="DEFECTIVE 1273 PROTEIN, PUTATIVE-RELATED"/>
    <property type="match status" value="1"/>
</dbReference>
<dbReference type="PANTHER" id="PTHR36000:SF3">
    <property type="entry name" value="EMBRYO DEFECTIVE 1273"/>
    <property type="match status" value="1"/>
</dbReference>
<keyword evidence="2" id="KW-1185">Reference proteome</keyword>
<sequence>MALPSPSTFLYSIDFRKKLFNDGRDCFIWHTSQHACYNHMSSGCFAKLSTRSEFIEPNKLKIHISNVRKQLTQVASDTVKHIPWKKAENVLLLQLLSLGHMACKWSLVALFVCSFLSDAMYSILRDRELLIPIGLLIGSVLVDFLKESFLEINVAIGAQVFLLHVANGGLLQALWLWRNSVGY</sequence>
<accession>A0AAN8VU76</accession>
<comment type="caution">
    <text evidence="1">The sequence shown here is derived from an EMBL/GenBank/DDBJ whole genome shotgun (WGS) entry which is preliminary data.</text>
</comment>
<protein>
    <submittedName>
        <fullName evidence="1">Uncharacterized protein</fullName>
    </submittedName>
</protein>
<organism evidence="1 2">
    <name type="scientific">Dillenia turbinata</name>
    <dbReference type="NCBI Taxonomy" id="194707"/>
    <lineage>
        <taxon>Eukaryota</taxon>
        <taxon>Viridiplantae</taxon>
        <taxon>Streptophyta</taxon>
        <taxon>Embryophyta</taxon>
        <taxon>Tracheophyta</taxon>
        <taxon>Spermatophyta</taxon>
        <taxon>Magnoliopsida</taxon>
        <taxon>eudicotyledons</taxon>
        <taxon>Gunneridae</taxon>
        <taxon>Pentapetalae</taxon>
        <taxon>Dilleniales</taxon>
        <taxon>Dilleniaceae</taxon>
        <taxon>Dillenia</taxon>
    </lineage>
</organism>